<dbReference type="AlphaFoldDB" id="A0A0C9Z6D2"/>
<feature type="transmembrane region" description="Helical" evidence="1">
    <location>
        <begin position="12"/>
        <end position="34"/>
    </location>
</feature>
<keyword evidence="1" id="KW-1133">Transmembrane helix</keyword>
<dbReference type="EMBL" id="KN833713">
    <property type="protein sequence ID" value="KIK24781.1"/>
    <property type="molecule type" value="Genomic_DNA"/>
</dbReference>
<evidence type="ECO:0000313" key="3">
    <source>
        <dbReference type="Proteomes" id="UP000054018"/>
    </source>
</evidence>
<name>A0A0C9Z6D2_9AGAM</name>
<keyword evidence="1" id="KW-0472">Membrane</keyword>
<dbReference type="Proteomes" id="UP000054018">
    <property type="component" value="Unassembled WGS sequence"/>
</dbReference>
<dbReference type="HOGENOM" id="CLU_1714027_0_0_1"/>
<protein>
    <submittedName>
        <fullName evidence="2">Uncharacterized protein</fullName>
    </submittedName>
</protein>
<evidence type="ECO:0000313" key="2">
    <source>
        <dbReference type="EMBL" id="KIK24781.1"/>
    </source>
</evidence>
<evidence type="ECO:0000256" key="1">
    <source>
        <dbReference type="SAM" id="Phobius"/>
    </source>
</evidence>
<accession>A0A0C9Z6D2</accession>
<reference evidence="3" key="2">
    <citation type="submission" date="2015-01" db="EMBL/GenBank/DDBJ databases">
        <title>Evolutionary Origins and Diversification of the Mycorrhizal Mutualists.</title>
        <authorList>
            <consortium name="DOE Joint Genome Institute"/>
            <consortium name="Mycorrhizal Genomics Consortium"/>
            <person name="Kohler A."/>
            <person name="Kuo A."/>
            <person name="Nagy L.G."/>
            <person name="Floudas D."/>
            <person name="Copeland A."/>
            <person name="Barry K.W."/>
            <person name="Cichocki N."/>
            <person name="Veneault-Fourrey C."/>
            <person name="LaButti K."/>
            <person name="Lindquist E.A."/>
            <person name="Lipzen A."/>
            <person name="Lundell T."/>
            <person name="Morin E."/>
            <person name="Murat C."/>
            <person name="Riley R."/>
            <person name="Ohm R."/>
            <person name="Sun H."/>
            <person name="Tunlid A."/>
            <person name="Henrissat B."/>
            <person name="Grigoriev I.V."/>
            <person name="Hibbett D.S."/>
            <person name="Martin F."/>
        </authorList>
    </citation>
    <scope>NUCLEOTIDE SEQUENCE [LARGE SCALE GENOMIC DNA]</scope>
    <source>
        <strain evidence="3">441</strain>
    </source>
</reference>
<feature type="transmembrane region" description="Helical" evidence="1">
    <location>
        <begin position="98"/>
        <end position="116"/>
    </location>
</feature>
<proteinExistence type="predicted"/>
<reference evidence="2 3" key="1">
    <citation type="submission" date="2014-04" db="EMBL/GenBank/DDBJ databases">
        <authorList>
            <consortium name="DOE Joint Genome Institute"/>
            <person name="Kuo A."/>
            <person name="Kohler A."/>
            <person name="Costa M.D."/>
            <person name="Nagy L.G."/>
            <person name="Floudas D."/>
            <person name="Copeland A."/>
            <person name="Barry K.W."/>
            <person name="Cichocki N."/>
            <person name="Veneault-Fourrey C."/>
            <person name="LaButti K."/>
            <person name="Lindquist E.A."/>
            <person name="Lipzen A."/>
            <person name="Lundell T."/>
            <person name="Morin E."/>
            <person name="Murat C."/>
            <person name="Sun H."/>
            <person name="Tunlid A."/>
            <person name="Henrissat B."/>
            <person name="Grigoriev I.V."/>
            <person name="Hibbett D.S."/>
            <person name="Martin F."/>
            <person name="Nordberg H.P."/>
            <person name="Cantor M.N."/>
            <person name="Hua S.X."/>
        </authorList>
    </citation>
    <scope>NUCLEOTIDE SEQUENCE [LARGE SCALE GENOMIC DNA]</scope>
    <source>
        <strain evidence="2 3">441</strain>
    </source>
</reference>
<gene>
    <name evidence="2" type="ORF">PISMIDRAFT_374716</name>
</gene>
<sequence>MLSANPNSALTIPAWIVAILVSTIFLGLTLRLLYSSMKLRVRRGADFTISNVKEEIRNMQPVTLTLVRDSVLFYFPMFGILVASVPVVAIYRSNLANVTAPIYIALYSFCASRLIIHTREIVTRSSDDAPSREIEPMHFASRSLMASHAESCA</sequence>
<organism evidence="2 3">
    <name type="scientific">Pisolithus microcarpus 441</name>
    <dbReference type="NCBI Taxonomy" id="765257"/>
    <lineage>
        <taxon>Eukaryota</taxon>
        <taxon>Fungi</taxon>
        <taxon>Dikarya</taxon>
        <taxon>Basidiomycota</taxon>
        <taxon>Agaricomycotina</taxon>
        <taxon>Agaricomycetes</taxon>
        <taxon>Agaricomycetidae</taxon>
        <taxon>Boletales</taxon>
        <taxon>Sclerodermatineae</taxon>
        <taxon>Pisolithaceae</taxon>
        <taxon>Pisolithus</taxon>
    </lineage>
</organism>
<keyword evidence="3" id="KW-1185">Reference proteome</keyword>
<dbReference type="OrthoDB" id="2668424at2759"/>
<feature type="transmembrane region" description="Helical" evidence="1">
    <location>
        <begin position="71"/>
        <end position="92"/>
    </location>
</feature>
<keyword evidence="1" id="KW-0812">Transmembrane</keyword>